<evidence type="ECO:0000313" key="2">
    <source>
        <dbReference type="Proteomes" id="UP000735456"/>
    </source>
</evidence>
<comment type="caution">
    <text evidence="1">The sequence shown here is derived from an EMBL/GenBank/DDBJ whole genome shotgun (WGS) entry which is preliminary data.</text>
</comment>
<proteinExistence type="predicted"/>
<sequence>MNDIYDDSWSEKFIERVELLRKLDTQAITMPLFRERAEQIFTQMSERVIARARKQLGDTDVTAVSFEEAIRYYVVGGSGEPVLDYLVSRVKPFCDQMRISVDAHGVAAFCCAFMMLKGDLRVSYAFFTLLMRPLVSAYRIGDFGRRHGEKGGRPHNPHYQEALQHAVNVIDAHPNCARVFLVNTVVSKLSEKYSDSPSARTVKRWLQAAGIY</sequence>
<protein>
    <submittedName>
        <fullName evidence="1">Uncharacterized protein</fullName>
    </submittedName>
</protein>
<gene>
    <name evidence="1" type="ORF">DP913_00615</name>
</gene>
<accession>A0A9P2MJM8</accession>
<reference evidence="1" key="1">
    <citation type="submission" date="2018-06" db="EMBL/GenBank/DDBJ databases">
        <authorList>
            <consortium name="GenomeTrakr network: Whole genome sequencing for foodborne pathogen traceback"/>
        </authorList>
    </citation>
    <scope>NUCLEOTIDE SEQUENCE</scope>
    <source>
        <strain evidence="1">PSU-0700</strain>
    </source>
</reference>
<dbReference type="AlphaFoldDB" id="A0A9P2MJM8"/>
<evidence type="ECO:0000313" key="1">
    <source>
        <dbReference type="EMBL" id="EFO3163569.1"/>
    </source>
</evidence>
<dbReference type="Proteomes" id="UP000735456">
    <property type="component" value="Unassembled WGS sequence"/>
</dbReference>
<name>A0A9P2MJM8_ECOLX</name>
<organism evidence="1 2">
    <name type="scientific">Escherichia coli O8</name>
    <dbReference type="NCBI Taxonomy" id="1010796"/>
    <lineage>
        <taxon>Bacteria</taxon>
        <taxon>Pseudomonadati</taxon>
        <taxon>Pseudomonadota</taxon>
        <taxon>Gammaproteobacteria</taxon>
        <taxon>Enterobacterales</taxon>
        <taxon>Enterobacteriaceae</taxon>
        <taxon>Escherichia</taxon>
    </lineage>
</organism>
<dbReference type="EMBL" id="AATQVU010000001">
    <property type="protein sequence ID" value="EFO3163569.1"/>
    <property type="molecule type" value="Genomic_DNA"/>
</dbReference>